<keyword evidence="1" id="KW-0175">Coiled coil</keyword>
<dbReference type="AlphaFoldDB" id="A0A811QWL8"/>
<dbReference type="EMBL" id="CAJGYO010000012">
    <property type="protein sequence ID" value="CAD6263018.1"/>
    <property type="molecule type" value="Genomic_DNA"/>
</dbReference>
<dbReference type="PANTHER" id="PTHR33883">
    <property type="entry name" value="WPP DOMAIN-ASSOCIATED PROTEIN"/>
    <property type="match status" value="1"/>
</dbReference>
<dbReference type="OrthoDB" id="1868826at2759"/>
<protein>
    <submittedName>
        <fullName evidence="3">Uncharacterized protein</fullName>
    </submittedName>
</protein>
<proteinExistence type="predicted"/>
<evidence type="ECO:0000256" key="2">
    <source>
        <dbReference type="SAM" id="MobiDB-lite"/>
    </source>
</evidence>
<dbReference type="Proteomes" id="UP000604825">
    <property type="component" value="Unassembled WGS sequence"/>
</dbReference>
<name>A0A811QWL8_9POAL</name>
<dbReference type="PANTHER" id="PTHR33883:SF7">
    <property type="entry name" value="OS04G0521600 PROTEIN"/>
    <property type="match status" value="1"/>
</dbReference>
<comment type="caution">
    <text evidence="3">The sequence shown here is derived from an EMBL/GenBank/DDBJ whole genome shotgun (WGS) entry which is preliminary data.</text>
</comment>
<feature type="coiled-coil region" evidence="1">
    <location>
        <begin position="80"/>
        <end position="114"/>
    </location>
</feature>
<reference evidence="3" key="1">
    <citation type="submission" date="2020-10" db="EMBL/GenBank/DDBJ databases">
        <authorList>
            <person name="Han B."/>
            <person name="Lu T."/>
            <person name="Zhao Q."/>
            <person name="Huang X."/>
            <person name="Zhao Y."/>
        </authorList>
    </citation>
    <scope>NUCLEOTIDE SEQUENCE</scope>
</reference>
<evidence type="ECO:0000313" key="4">
    <source>
        <dbReference type="Proteomes" id="UP000604825"/>
    </source>
</evidence>
<dbReference type="InterPro" id="IPR037490">
    <property type="entry name" value="WAP"/>
</dbReference>
<evidence type="ECO:0000313" key="3">
    <source>
        <dbReference type="EMBL" id="CAD6263018.1"/>
    </source>
</evidence>
<organism evidence="3 4">
    <name type="scientific">Miscanthus lutarioriparius</name>
    <dbReference type="NCBI Taxonomy" id="422564"/>
    <lineage>
        <taxon>Eukaryota</taxon>
        <taxon>Viridiplantae</taxon>
        <taxon>Streptophyta</taxon>
        <taxon>Embryophyta</taxon>
        <taxon>Tracheophyta</taxon>
        <taxon>Spermatophyta</taxon>
        <taxon>Magnoliopsida</taxon>
        <taxon>Liliopsida</taxon>
        <taxon>Poales</taxon>
        <taxon>Poaceae</taxon>
        <taxon>PACMAD clade</taxon>
        <taxon>Panicoideae</taxon>
        <taxon>Andropogonodae</taxon>
        <taxon>Andropogoneae</taxon>
        <taxon>Saccharinae</taxon>
        <taxon>Miscanthus</taxon>
    </lineage>
</organism>
<keyword evidence="4" id="KW-1185">Reference proteome</keyword>
<sequence length="621" mass="70378">MDAFFSALDSRLRVAVKVADSIMVGLVNAAMEDAYKKSLWKDGDLERLFQKLRFAELAIMQLEWCLRFVRGEMEADGGANDGHEELLDDLLETRDRIQARLDEAELAVAQADTDYMRRKRDEPVRSRSPRRRGGGRCVRGAQGKVSGEASAMARLQDPGHQGDGVKGVSGFYSMAQLLMEFQEMVLDAGVVRDSVASAFDAMERSVSAQRAAMDEQRWLMDAEKEMYSTVVEGFLREINVESTKCDHSEGEGCPTPTLHHNRGATENSSDEFQSLKDETSQLHSARLIPEEKSESSRLYYNSEEQRISQEEAERLTERTIDSEIRCELQHVLYSAVFRDLLRKLSVQAYDAQKLTEQRDEMEIRCNLQYEIHSIIFKDLVKNLGVESVDHLIMTSIEDEVHTALLAKTMNAWKITTEMVHSERLIKEEIDHIVFGGLINDLVNGQNLSVVKYQHQNRPSDNLGRFGMIDNTEQLAKGKIQVIVTTEDEGVGSDQHRVLVNQEDDVHDSGVNQGMCIPLTNIYEMFMDFETIACGKIGTAVLRLRDLDKQLSNLIGQVNSLKTSELMYRRAFTRRCCDLQTAEAEVDLLGDEVELLLGLLSKTYRALEHYSPVRQHYVGVIF</sequence>
<feature type="region of interest" description="Disordered" evidence="2">
    <location>
        <begin position="245"/>
        <end position="268"/>
    </location>
</feature>
<feature type="region of interest" description="Disordered" evidence="2">
    <location>
        <begin position="117"/>
        <end position="141"/>
    </location>
</feature>
<accession>A0A811QWL8</accession>
<evidence type="ECO:0000256" key="1">
    <source>
        <dbReference type="SAM" id="Coils"/>
    </source>
</evidence>
<gene>
    <name evidence="3" type="ORF">NCGR_LOCUS46339</name>
</gene>